<reference evidence="1" key="3">
    <citation type="submission" date="2025-05" db="UniProtKB">
        <authorList>
            <consortium name="EnsemblMetazoa"/>
        </authorList>
    </citation>
    <scope>IDENTIFICATION</scope>
</reference>
<name>A0A6P4EIM6_DRORH</name>
<reference evidence="2" key="1">
    <citation type="journal article" date="2021" name="Elife">
        <title>Highly contiguous assemblies of 101 drosophilid genomes.</title>
        <authorList>
            <person name="Kim B.Y."/>
            <person name="Wang J.R."/>
            <person name="Miller D.E."/>
            <person name="Barmina O."/>
            <person name="Delaney E."/>
            <person name="Thompson A."/>
            <person name="Comeault A.A."/>
            <person name="Peede D."/>
            <person name="D'Agostino E.R."/>
            <person name="Pelaez J."/>
            <person name="Aguilar J.M."/>
            <person name="Haji D."/>
            <person name="Matsunaga T."/>
            <person name="Armstrong E.E."/>
            <person name="Zych M."/>
            <person name="Ogawa Y."/>
            <person name="Stamenkovic-Radak M."/>
            <person name="Jelic M."/>
            <person name="Veselinovic M.S."/>
            <person name="Tanaskovic M."/>
            <person name="Eric P."/>
            <person name="Gao J.J."/>
            <person name="Katoh T.K."/>
            <person name="Toda M.J."/>
            <person name="Watabe H."/>
            <person name="Watada M."/>
            <person name="Davis J.S."/>
            <person name="Moyle L.C."/>
            <person name="Manoli G."/>
            <person name="Bertolini E."/>
            <person name="Kostal V."/>
            <person name="Hawley R.S."/>
            <person name="Takahashi A."/>
            <person name="Jones C.D."/>
            <person name="Price D.K."/>
            <person name="Whiteman N."/>
            <person name="Kopp A."/>
            <person name="Matute D.R."/>
            <person name="Petrov D.A."/>
        </authorList>
    </citation>
    <scope>NUCLEOTIDE SEQUENCE [LARGE SCALE GENOMIC DNA]</scope>
</reference>
<organism evidence="3">
    <name type="scientific">Drosophila rhopaloa</name>
    <name type="common">Fruit fly</name>
    <dbReference type="NCBI Taxonomy" id="1041015"/>
    <lineage>
        <taxon>Eukaryota</taxon>
        <taxon>Metazoa</taxon>
        <taxon>Ecdysozoa</taxon>
        <taxon>Arthropoda</taxon>
        <taxon>Hexapoda</taxon>
        <taxon>Insecta</taxon>
        <taxon>Pterygota</taxon>
        <taxon>Neoptera</taxon>
        <taxon>Endopterygota</taxon>
        <taxon>Diptera</taxon>
        <taxon>Brachycera</taxon>
        <taxon>Muscomorpha</taxon>
        <taxon>Ephydroidea</taxon>
        <taxon>Drosophilidae</taxon>
        <taxon>Drosophila</taxon>
        <taxon>Sophophora</taxon>
    </lineage>
</organism>
<evidence type="ECO:0000313" key="3">
    <source>
        <dbReference type="RefSeq" id="XP_016974838.1"/>
    </source>
</evidence>
<evidence type="ECO:0000313" key="2">
    <source>
        <dbReference type="Proteomes" id="UP001652680"/>
    </source>
</evidence>
<dbReference type="GeneID" id="108041421"/>
<dbReference type="OMA" id="VAPFQGD"/>
<dbReference type="RefSeq" id="XP_016974838.1">
    <property type="nucleotide sequence ID" value="XM_017119349.1"/>
</dbReference>
<accession>A0A6P4EIM6</accession>
<sequence>MDEFLNLSVSHIQYELDAFEEDEGESDGDGDGDGDGVEAVSGEETRLLYYFSRLYDILSGNIFLTTYVERGRSEYFAGFSNVHLVAPFQDDQQTEWYHWIHLSLIFRASRSSTLC</sequence>
<dbReference type="Proteomes" id="UP001652680">
    <property type="component" value="Unassembled WGS sequence"/>
</dbReference>
<proteinExistence type="predicted"/>
<gene>
    <name evidence="3" type="primary">LOC108041421</name>
    <name evidence="1" type="synonym">108041421</name>
</gene>
<protein>
    <submittedName>
        <fullName evidence="3">Uncharacterized protein LOC108041421</fullName>
    </submittedName>
</protein>
<reference evidence="3" key="2">
    <citation type="submission" date="2025-04" db="UniProtKB">
        <authorList>
            <consortium name="RefSeq"/>
        </authorList>
    </citation>
    <scope>IDENTIFICATION</scope>
</reference>
<dbReference type="OrthoDB" id="7859704at2759"/>
<keyword evidence="2" id="KW-1185">Reference proteome</keyword>
<evidence type="ECO:0000313" key="1">
    <source>
        <dbReference type="EnsemblMetazoa" id="XP_016974838.1"/>
    </source>
</evidence>
<dbReference type="AlphaFoldDB" id="A0A6P4EIM6"/>
<dbReference type="EnsemblMetazoa" id="XM_017119349.2">
    <property type="protein sequence ID" value="XP_016974838.1"/>
    <property type="gene ID" value="LOC108041421"/>
</dbReference>